<dbReference type="OrthoDB" id="5296638at2"/>
<keyword evidence="1" id="KW-0812">Transmembrane</keyword>
<accession>A0A222P0X2</accession>
<dbReference type="SUPFAM" id="SSF54523">
    <property type="entry name" value="Pili subunits"/>
    <property type="match status" value="1"/>
</dbReference>
<keyword evidence="3" id="KW-1185">Reference proteome</keyword>
<evidence type="ECO:0008006" key="4">
    <source>
        <dbReference type="Google" id="ProtNLM"/>
    </source>
</evidence>
<gene>
    <name evidence="2" type="ORF">clem_04615</name>
</gene>
<sequence length="144" mass="16259">MMLEKGFTLFESLLVLVLLAIFIYLVYPSYVAHLQYTRRYDGQTALINLANRMEHFYGQNHTYKTATLASGKPTDVKETNLSEEKWYILKITLQTTHRFTLHAIPRGAQSQDKACQTLSFDQAGVKGISPGPLGSPTATVEKCW</sequence>
<dbReference type="EMBL" id="CP016397">
    <property type="protein sequence ID" value="ASQ45481.1"/>
    <property type="molecule type" value="Genomic_DNA"/>
</dbReference>
<dbReference type="GO" id="GO:0043683">
    <property type="term" value="P:type IV pilus assembly"/>
    <property type="evidence" value="ECO:0007669"/>
    <property type="project" value="InterPro"/>
</dbReference>
<dbReference type="KEGG" id="lcd:clem_04615"/>
<evidence type="ECO:0000313" key="2">
    <source>
        <dbReference type="EMBL" id="ASQ45481.1"/>
    </source>
</evidence>
<feature type="transmembrane region" description="Helical" evidence="1">
    <location>
        <begin position="7"/>
        <end position="27"/>
    </location>
</feature>
<evidence type="ECO:0000256" key="1">
    <source>
        <dbReference type="SAM" id="Phobius"/>
    </source>
</evidence>
<keyword evidence="1" id="KW-0472">Membrane</keyword>
<dbReference type="NCBIfam" id="TIGR02532">
    <property type="entry name" value="IV_pilin_GFxxxE"/>
    <property type="match status" value="1"/>
</dbReference>
<dbReference type="InterPro" id="IPR012902">
    <property type="entry name" value="N_methyl_site"/>
</dbReference>
<keyword evidence="1" id="KW-1133">Transmembrane helix</keyword>
<proteinExistence type="predicted"/>
<dbReference type="Proteomes" id="UP000201728">
    <property type="component" value="Chromosome"/>
</dbReference>
<dbReference type="RefSeq" id="WP_094090531.1">
    <property type="nucleotide sequence ID" value="NZ_CP016397.1"/>
</dbReference>
<dbReference type="Pfam" id="PF16732">
    <property type="entry name" value="ComP_DUS"/>
    <property type="match status" value="1"/>
</dbReference>
<organism evidence="2 3">
    <name type="scientific">Legionella clemsonensis</name>
    <dbReference type="NCBI Taxonomy" id="1867846"/>
    <lineage>
        <taxon>Bacteria</taxon>
        <taxon>Pseudomonadati</taxon>
        <taxon>Pseudomonadota</taxon>
        <taxon>Gammaproteobacteria</taxon>
        <taxon>Legionellales</taxon>
        <taxon>Legionellaceae</taxon>
        <taxon>Legionella</taxon>
    </lineage>
</organism>
<dbReference type="AlphaFoldDB" id="A0A222P0X2"/>
<name>A0A222P0X2_9GAMM</name>
<dbReference type="InterPro" id="IPR045584">
    <property type="entry name" value="Pilin-like"/>
</dbReference>
<dbReference type="Gene3D" id="3.30.700.10">
    <property type="entry name" value="Glycoprotein, Type 4 Pilin"/>
    <property type="match status" value="1"/>
</dbReference>
<reference evidence="3" key="1">
    <citation type="submission" date="2016-07" db="EMBL/GenBank/DDBJ databases">
        <authorList>
            <person name="Florea S."/>
            <person name="Webb J.S."/>
            <person name="Jaromczyk J."/>
            <person name="Schardl C.L."/>
        </authorList>
    </citation>
    <scope>NUCLEOTIDE SEQUENCE [LARGE SCALE GENOMIC DNA]</scope>
    <source>
        <strain evidence="3">CDC-D5610</strain>
    </source>
</reference>
<dbReference type="InterPro" id="IPR031982">
    <property type="entry name" value="PilE-like"/>
</dbReference>
<evidence type="ECO:0000313" key="3">
    <source>
        <dbReference type="Proteomes" id="UP000201728"/>
    </source>
</evidence>
<protein>
    <recommendedName>
        <fullName evidence="4">Fimbrial protein</fullName>
    </recommendedName>
</protein>